<evidence type="ECO:0000313" key="4">
    <source>
        <dbReference type="Proteomes" id="UP000611554"/>
    </source>
</evidence>
<name>A0ABQ2RL54_9ACTN</name>
<feature type="transmembrane region" description="Helical" evidence="2">
    <location>
        <begin position="49"/>
        <end position="68"/>
    </location>
</feature>
<keyword evidence="2" id="KW-0812">Transmembrane</keyword>
<feature type="compositionally biased region" description="Basic and acidic residues" evidence="1">
    <location>
        <begin position="1"/>
        <end position="12"/>
    </location>
</feature>
<accession>A0ABQ2RL54</accession>
<evidence type="ECO:0008006" key="5">
    <source>
        <dbReference type="Google" id="ProtNLM"/>
    </source>
</evidence>
<proteinExistence type="predicted"/>
<protein>
    <recommendedName>
        <fullName evidence="5">CU044_5270 family protein</fullName>
    </recommendedName>
</protein>
<dbReference type="EMBL" id="BMQJ01000030">
    <property type="protein sequence ID" value="GGQ32116.1"/>
    <property type="molecule type" value="Genomic_DNA"/>
</dbReference>
<evidence type="ECO:0000313" key="3">
    <source>
        <dbReference type="EMBL" id="GGQ32116.1"/>
    </source>
</evidence>
<dbReference type="Proteomes" id="UP000611554">
    <property type="component" value="Unassembled WGS sequence"/>
</dbReference>
<keyword evidence="4" id="KW-1185">Reference proteome</keyword>
<gene>
    <name evidence="3" type="ORF">GCM10010140_72770</name>
</gene>
<evidence type="ECO:0000256" key="2">
    <source>
        <dbReference type="SAM" id="Phobius"/>
    </source>
</evidence>
<keyword evidence="2" id="KW-0472">Membrane</keyword>
<sequence length="350" mass="36933">MTDDLQEIKTFHDTLPGPSATATAKAKDLLAAEAVAERTPRTGSAKHRLLLRTAAVGLAAAVAAVAFLTGADGGAAPANAAELLQEAAAAAGRQQAPRPGQILYVNRTDQSWMIVSGRDSRSEVTRESNREYWIPAANPDGALTRLTYGKLRTHTGQVPTSLETPGTVEFQRAGPCTVNVLSPTSEGNLPADPDQLLARVRADAAASVKNERPEPGAAPPGKDRIERLVEHTVVSRLITLAGNPFPGPGLRAAVLGALSKMPTATMRTDLTDLAGRQGVGASIRYQGPDGWQRAELIFEPGTYRFLGSRLLSEPPRGGTEVLRYASAVLETKIVNSMPKIPVDAPEAVTC</sequence>
<organism evidence="3 4">
    <name type="scientific">Streptosporangium pseudovulgare</name>
    <dbReference type="NCBI Taxonomy" id="35765"/>
    <lineage>
        <taxon>Bacteria</taxon>
        <taxon>Bacillati</taxon>
        <taxon>Actinomycetota</taxon>
        <taxon>Actinomycetes</taxon>
        <taxon>Streptosporangiales</taxon>
        <taxon>Streptosporangiaceae</taxon>
        <taxon>Streptosporangium</taxon>
    </lineage>
</organism>
<dbReference type="NCBIfam" id="NF038083">
    <property type="entry name" value="CU044_5270_fam"/>
    <property type="match status" value="1"/>
</dbReference>
<keyword evidence="2" id="KW-1133">Transmembrane helix</keyword>
<dbReference type="RefSeq" id="WP_189250957.1">
    <property type="nucleotide sequence ID" value="NZ_BMQJ01000030.1"/>
</dbReference>
<evidence type="ECO:0000256" key="1">
    <source>
        <dbReference type="SAM" id="MobiDB-lite"/>
    </source>
</evidence>
<dbReference type="InterPro" id="IPR047789">
    <property type="entry name" value="CU044_5270-like"/>
</dbReference>
<feature type="region of interest" description="Disordered" evidence="1">
    <location>
        <begin position="1"/>
        <end position="20"/>
    </location>
</feature>
<reference evidence="4" key="1">
    <citation type="journal article" date="2019" name="Int. J. Syst. Evol. Microbiol.">
        <title>The Global Catalogue of Microorganisms (GCM) 10K type strain sequencing project: providing services to taxonomists for standard genome sequencing and annotation.</title>
        <authorList>
            <consortium name="The Broad Institute Genomics Platform"/>
            <consortium name="The Broad Institute Genome Sequencing Center for Infectious Disease"/>
            <person name="Wu L."/>
            <person name="Ma J."/>
        </authorList>
    </citation>
    <scope>NUCLEOTIDE SEQUENCE [LARGE SCALE GENOMIC DNA]</scope>
    <source>
        <strain evidence="4">JCM 3115</strain>
    </source>
</reference>
<feature type="region of interest" description="Disordered" evidence="1">
    <location>
        <begin position="203"/>
        <end position="223"/>
    </location>
</feature>
<comment type="caution">
    <text evidence="3">The sequence shown here is derived from an EMBL/GenBank/DDBJ whole genome shotgun (WGS) entry which is preliminary data.</text>
</comment>